<gene>
    <name evidence="1" type="ORF">L7E55_11905</name>
</gene>
<dbReference type="EMBL" id="JAKOAV010000023">
    <property type="protein sequence ID" value="MDF9409056.1"/>
    <property type="molecule type" value="Genomic_DNA"/>
</dbReference>
<evidence type="ECO:0000313" key="1">
    <source>
        <dbReference type="EMBL" id="MDF9409056.1"/>
    </source>
</evidence>
<evidence type="ECO:0000313" key="2">
    <source>
        <dbReference type="Proteomes" id="UP001154312"/>
    </source>
</evidence>
<name>A0A9X4JVV9_9FIRM</name>
<dbReference type="AlphaFoldDB" id="A0A9X4JVV9"/>
<organism evidence="1 2">
    <name type="scientific">Pelotomaculum isophthalicicum JI</name>
    <dbReference type="NCBI Taxonomy" id="947010"/>
    <lineage>
        <taxon>Bacteria</taxon>
        <taxon>Bacillati</taxon>
        <taxon>Bacillota</taxon>
        <taxon>Clostridia</taxon>
        <taxon>Eubacteriales</taxon>
        <taxon>Desulfotomaculaceae</taxon>
        <taxon>Pelotomaculum</taxon>
    </lineage>
</organism>
<proteinExistence type="predicted"/>
<comment type="caution">
    <text evidence="1">The sequence shown here is derived from an EMBL/GenBank/DDBJ whole genome shotgun (WGS) entry which is preliminary data.</text>
</comment>
<reference evidence="1" key="1">
    <citation type="submission" date="2022-02" db="EMBL/GenBank/DDBJ databases">
        <authorList>
            <person name="Leng L."/>
        </authorList>
    </citation>
    <scope>NUCLEOTIDE SEQUENCE</scope>
    <source>
        <strain evidence="1">JI</strain>
    </source>
</reference>
<protein>
    <submittedName>
        <fullName evidence="1">Uncharacterized protein</fullName>
    </submittedName>
</protein>
<accession>A0A9X4JVV9</accession>
<sequence length="234" mass="26906">MTIMATMAIKGAFILGSESRQVIGGESWRKSFQEKDYSNKNFRIHPSEFPKTFLLGERYGLNYSGFGFTDTWRFEDTLEELQQMAHSNKYTFYELAICLNDKLKHALNGQSFEFHLVGFPEGRPVLGECNDGELLFYEGKERNTAMDRLVMAGMVDIIEKLCTGELLDYERMTIERAVNFLYLTITAGCKYLEYFTKYPEVSGGPINILVITPDKCEFYKFPEFNVFHKGGVLS</sequence>
<keyword evidence="2" id="KW-1185">Reference proteome</keyword>
<dbReference type="Proteomes" id="UP001154312">
    <property type="component" value="Unassembled WGS sequence"/>
</dbReference>
<dbReference type="RefSeq" id="WP_277444477.1">
    <property type="nucleotide sequence ID" value="NZ_JAKOAV010000023.1"/>
</dbReference>